<feature type="region of interest" description="Disordered" evidence="6">
    <location>
        <begin position="207"/>
        <end position="254"/>
    </location>
</feature>
<keyword evidence="8" id="KW-1185">Reference proteome</keyword>
<dbReference type="GO" id="GO:0005634">
    <property type="term" value="C:nucleus"/>
    <property type="evidence" value="ECO:0007669"/>
    <property type="project" value="UniProtKB-SubCell"/>
</dbReference>
<name>A0AAD4TCX2_9MAGN</name>
<dbReference type="GO" id="GO:0003677">
    <property type="term" value="F:DNA binding"/>
    <property type="evidence" value="ECO:0007669"/>
    <property type="project" value="UniProtKB-KW"/>
</dbReference>
<dbReference type="InterPro" id="IPR044837">
    <property type="entry name" value="REM16-like"/>
</dbReference>
<keyword evidence="4" id="KW-0804">Transcription</keyword>
<feature type="region of interest" description="Disordered" evidence="6">
    <location>
        <begin position="32"/>
        <end position="68"/>
    </location>
</feature>
<accession>A0AAD4TCX2</accession>
<evidence type="ECO:0000256" key="6">
    <source>
        <dbReference type="SAM" id="MobiDB-lite"/>
    </source>
</evidence>
<feature type="compositionally biased region" description="Basic residues" evidence="6">
    <location>
        <begin position="211"/>
        <end position="221"/>
    </location>
</feature>
<evidence type="ECO:0000313" key="7">
    <source>
        <dbReference type="EMBL" id="KAI3954656.1"/>
    </source>
</evidence>
<sequence length="254" mass="28400">MAAANSYEEARKQRMKENLRKFQDLGVAKIAKSLTDQTTKPKPKAIAKPRTPVSVDPDLVRRSSRPHNTVTSYAEEFIEDRPMRKICGKSRDQASQQVKKPNEKVATEAQRAKAMKHAEDYQGRYVPSTHPSYVKSMLQSHVYNGFWLKYLPGEKTIVVLEDARAAEFDVVYTGEKENAGLSGGWKAFAEAHKLDVYIFKGIGAGEEGNNKKQRKAKGGKGKKSDAKEDMVEGAAEKTAQPRERKTRNSKKAGE</sequence>
<feature type="compositionally biased region" description="Basic residues" evidence="6">
    <location>
        <begin position="244"/>
        <end position="254"/>
    </location>
</feature>
<evidence type="ECO:0000256" key="3">
    <source>
        <dbReference type="ARBA" id="ARBA00023125"/>
    </source>
</evidence>
<keyword evidence="5" id="KW-0539">Nucleus</keyword>
<dbReference type="EMBL" id="JAJJMB010001902">
    <property type="protein sequence ID" value="KAI3954656.1"/>
    <property type="molecule type" value="Genomic_DNA"/>
</dbReference>
<proteinExistence type="predicted"/>
<keyword evidence="3" id="KW-0238">DNA-binding</keyword>
<evidence type="ECO:0008006" key="9">
    <source>
        <dbReference type="Google" id="ProtNLM"/>
    </source>
</evidence>
<comment type="caution">
    <text evidence="7">The sequence shown here is derived from an EMBL/GenBank/DDBJ whole genome shotgun (WGS) entry which is preliminary data.</text>
</comment>
<comment type="subcellular location">
    <subcellularLocation>
        <location evidence="1">Nucleus</location>
    </subcellularLocation>
</comment>
<gene>
    <name evidence="7" type="ORF">MKW98_019787</name>
</gene>
<dbReference type="PANTHER" id="PTHR31391:SF3">
    <property type="entry name" value="B3 DOMAIN-CONTAINING PROTEIN OS05G0481400"/>
    <property type="match status" value="1"/>
</dbReference>
<dbReference type="InterPro" id="IPR015300">
    <property type="entry name" value="DNA-bd_pseudobarrel_sf"/>
</dbReference>
<protein>
    <recommendedName>
        <fullName evidence="9">TF-B3 domain-containing protein</fullName>
    </recommendedName>
</protein>
<dbReference type="CDD" id="cd10017">
    <property type="entry name" value="B3_DNA"/>
    <property type="match status" value="1"/>
</dbReference>
<keyword evidence="2" id="KW-0805">Transcription regulation</keyword>
<dbReference type="Proteomes" id="UP001202328">
    <property type="component" value="Unassembled WGS sequence"/>
</dbReference>
<dbReference type="InterPro" id="IPR003340">
    <property type="entry name" value="B3_DNA-bd"/>
</dbReference>
<evidence type="ECO:0000256" key="2">
    <source>
        <dbReference type="ARBA" id="ARBA00023015"/>
    </source>
</evidence>
<reference evidence="7" key="1">
    <citation type="submission" date="2022-04" db="EMBL/GenBank/DDBJ databases">
        <title>A functionally conserved STORR gene fusion in Papaver species that diverged 16.8 million years ago.</title>
        <authorList>
            <person name="Catania T."/>
        </authorList>
    </citation>
    <scope>NUCLEOTIDE SEQUENCE</scope>
    <source>
        <strain evidence="7">S-188037</strain>
    </source>
</reference>
<organism evidence="7 8">
    <name type="scientific">Papaver atlanticum</name>
    <dbReference type="NCBI Taxonomy" id="357466"/>
    <lineage>
        <taxon>Eukaryota</taxon>
        <taxon>Viridiplantae</taxon>
        <taxon>Streptophyta</taxon>
        <taxon>Embryophyta</taxon>
        <taxon>Tracheophyta</taxon>
        <taxon>Spermatophyta</taxon>
        <taxon>Magnoliopsida</taxon>
        <taxon>Ranunculales</taxon>
        <taxon>Papaveraceae</taxon>
        <taxon>Papaveroideae</taxon>
        <taxon>Papaver</taxon>
    </lineage>
</organism>
<dbReference type="SUPFAM" id="SSF101936">
    <property type="entry name" value="DNA-binding pseudobarrel domain"/>
    <property type="match status" value="1"/>
</dbReference>
<evidence type="ECO:0000313" key="8">
    <source>
        <dbReference type="Proteomes" id="UP001202328"/>
    </source>
</evidence>
<dbReference type="PANTHER" id="PTHR31391">
    <property type="entry name" value="B3 DOMAIN-CONTAINING PROTEIN OS11G0197600-RELATED"/>
    <property type="match status" value="1"/>
</dbReference>
<evidence type="ECO:0000256" key="5">
    <source>
        <dbReference type="ARBA" id="ARBA00023242"/>
    </source>
</evidence>
<dbReference type="AlphaFoldDB" id="A0AAD4TCX2"/>
<evidence type="ECO:0000256" key="4">
    <source>
        <dbReference type="ARBA" id="ARBA00023163"/>
    </source>
</evidence>
<evidence type="ECO:0000256" key="1">
    <source>
        <dbReference type="ARBA" id="ARBA00004123"/>
    </source>
</evidence>
<dbReference type="Gene3D" id="2.40.330.10">
    <property type="entry name" value="DNA-binding pseudobarrel domain"/>
    <property type="match status" value="1"/>
</dbReference>